<dbReference type="SUPFAM" id="SSF53720">
    <property type="entry name" value="ALDH-like"/>
    <property type="match status" value="1"/>
</dbReference>
<protein>
    <submittedName>
        <fullName evidence="2">Acyl-CoA reductase</fullName>
    </submittedName>
</protein>
<reference evidence="2 3" key="1">
    <citation type="submission" date="2023-03" db="EMBL/GenBank/DDBJ databases">
        <title>NovoSphingobium album sp. nov. isolated from polycyclic aromatic hydrocarbons- and heavy-metal polluted soil.</title>
        <authorList>
            <person name="Liu Z."/>
            <person name="Wang K."/>
        </authorList>
    </citation>
    <scope>NUCLEOTIDE SEQUENCE [LARGE SCALE GENOMIC DNA]</scope>
    <source>
        <strain evidence="2 3">H3SJ31-1</strain>
    </source>
</reference>
<dbReference type="Proteomes" id="UP001216253">
    <property type="component" value="Unassembled WGS sequence"/>
</dbReference>
<comment type="caution">
    <text evidence="2">The sequence shown here is derived from an EMBL/GenBank/DDBJ whole genome shotgun (WGS) entry which is preliminary data.</text>
</comment>
<organism evidence="2 3">
    <name type="scientific">Novosphingobium album</name>
    <name type="common">ex Liu et al. 2023</name>
    <dbReference type="NCBI Taxonomy" id="3031130"/>
    <lineage>
        <taxon>Bacteria</taxon>
        <taxon>Pseudomonadati</taxon>
        <taxon>Pseudomonadota</taxon>
        <taxon>Alphaproteobacteria</taxon>
        <taxon>Sphingomonadales</taxon>
        <taxon>Sphingomonadaceae</taxon>
        <taxon>Novosphingobium</taxon>
    </lineage>
</organism>
<dbReference type="InterPro" id="IPR016161">
    <property type="entry name" value="Ald_DH/histidinol_DH"/>
</dbReference>
<dbReference type="InterPro" id="IPR008670">
    <property type="entry name" value="CoA_reduct_LuxC"/>
</dbReference>
<dbReference type="RefSeq" id="WP_275227215.1">
    <property type="nucleotide sequence ID" value="NZ_JARESE010000015.1"/>
</dbReference>
<gene>
    <name evidence="2" type="ORF">PYV00_05220</name>
</gene>
<dbReference type="Pfam" id="PF05893">
    <property type="entry name" value="LuxC"/>
    <property type="match status" value="1"/>
</dbReference>
<keyword evidence="3" id="KW-1185">Reference proteome</keyword>
<name>A0ABT5WN21_9SPHN</name>
<evidence type="ECO:0000313" key="3">
    <source>
        <dbReference type="Proteomes" id="UP001216253"/>
    </source>
</evidence>
<accession>A0ABT5WN21</accession>
<keyword evidence="1" id="KW-0521">NADP</keyword>
<sequence>MSPKRPISYAVLRGKVIETDLIEFGGRGGDITFLAPDPRLIADQIPLASPRLMEDLYELSFEDILDYLAELGERLHLKDNAYLQEALEYSYATAPTTKPIMDGFFHDMPFMFDKERIRGMVDFNIGIDYLEGWVEKAINGSKVGIRAYGARTLHIVAGNGPVLGALTVLRGAVTRGDTIVKVPSNDPFTTGAIARTMVDMAPDHPITRHLAVAYWRGGDEALESRLYQPHNIEKICAWGGFASVKHVTRYIQPGIELISLDPKRSASIVGGEALDTPELMDEAANRIATDVATGNQTACAACRMVYVMCGTDGEGVEKLKRLGRMTYDAMMRLPQALTTKPKRYDRDLKSQVDMLRLSDDFYTVIGGEDDEGAVIVSHTSDRVDFWEYLADRTVNLIPVETLDEVLDVVDAYTQTVGVFPESLREIVRHRGALHGGQRFVALGYAFNGPGLVGPQDGIEPMRRIVKWIISEEPLPGRKPFWECTDEEIKVVA</sequence>
<evidence type="ECO:0000313" key="2">
    <source>
        <dbReference type="EMBL" id="MDE8651116.1"/>
    </source>
</evidence>
<evidence type="ECO:0000256" key="1">
    <source>
        <dbReference type="ARBA" id="ARBA00022857"/>
    </source>
</evidence>
<dbReference type="EMBL" id="JARESE010000015">
    <property type="protein sequence ID" value="MDE8651116.1"/>
    <property type="molecule type" value="Genomic_DNA"/>
</dbReference>
<proteinExistence type="predicted"/>